<comment type="caution">
    <text evidence="1">The sequence shown here is derived from an EMBL/GenBank/DDBJ whole genome shotgun (WGS) entry which is preliminary data.</text>
</comment>
<protein>
    <submittedName>
        <fullName evidence="1">Uncharacterized protein</fullName>
    </submittedName>
</protein>
<gene>
    <name evidence="1" type="ORF">MENTE1834_LOCUS45172</name>
</gene>
<proteinExistence type="predicted"/>
<evidence type="ECO:0000313" key="2">
    <source>
        <dbReference type="Proteomes" id="UP001497535"/>
    </source>
</evidence>
<reference evidence="1" key="1">
    <citation type="submission" date="2023-11" db="EMBL/GenBank/DDBJ databases">
        <authorList>
            <person name="Poullet M."/>
        </authorList>
    </citation>
    <scope>NUCLEOTIDE SEQUENCE</scope>
    <source>
        <strain evidence="1">E1834</strain>
    </source>
</reference>
<keyword evidence="2" id="KW-1185">Reference proteome</keyword>
<dbReference type="Proteomes" id="UP001497535">
    <property type="component" value="Unassembled WGS sequence"/>
</dbReference>
<sequence length="328" mass="37771">MISAQTSNGVGSTNTNYNYEHQEATIIATQQQRRKPDLIRLERSLTGVSGHSMPHSSDSSISQSCSDEEVEEEENFQKIENLNKNPPDARSRFSANKALFQRMEKQAESLFNKEKQQQQQNNRLLPCFYSPRLQRSSSASLGFNTSTTTTPNKQQQHPPLIPPKPLIENTNNNQKYPIPGSPLTQLARNFSQFASDVERIASESRIVANEGGDNKTNATKNDENGQKREKEKITEEIKKKENKNLNKANQKDNQIGYDAYWRRPAYYRERLFGSIERNNSVNTECQEDSQKSKFCMKRHLRTDICGHFVYLIWSNNYPRELFQPLAEE</sequence>
<accession>A0ACB1AZB3</accession>
<organism evidence="1 2">
    <name type="scientific">Meloidogyne enterolobii</name>
    <name type="common">Root-knot nematode worm</name>
    <name type="synonym">Meloidogyne mayaguensis</name>
    <dbReference type="NCBI Taxonomy" id="390850"/>
    <lineage>
        <taxon>Eukaryota</taxon>
        <taxon>Metazoa</taxon>
        <taxon>Ecdysozoa</taxon>
        <taxon>Nematoda</taxon>
        <taxon>Chromadorea</taxon>
        <taxon>Rhabditida</taxon>
        <taxon>Tylenchina</taxon>
        <taxon>Tylenchomorpha</taxon>
        <taxon>Tylenchoidea</taxon>
        <taxon>Meloidogynidae</taxon>
        <taxon>Meloidogyninae</taxon>
        <taxon>Meloidogyne</taxon>
    </lineage>
</organism>
<dbReference type="EMBL" id="CAVMJV010000146">
    <property type="protein sequence ID" value="CAK5113635.1"/>
    <property type="molecule type" value="Genomic_DNA"/>
</dbReference>
<name>A0ACB1AZB3_MELEN</name>
<evidence type="ECO:0000313" key="1">
    <source>
        <dbReference type="EMBL" id="CAK5113635.1"/>
    </source>
</evidence>